<evidence type="ECO:0000313" key="4">
    <source>
        <dbReference type="EMBL" id="EHL06202.1"/>
    </source>
</evidence>
<dbReference type="Pfam" id="PF00881">
    <property type="entry name" value="Nitroreductase"/>
    <property type="match status" value="1"/>
</dbReference>
<dbReference type="InterPro" id="IPR000415">
    <property type="entry name" value="Nitroreductase-like"/>
</dbReference>
<evidence type="ECO:0000313" key="5">
    <source>
        <dbReference type="Proteomes" id="UP000004416"/>
    </source>
</evidence>
<name>G9XQP2_DESHA</name>
<evidence type="ECO:0000256" key="1">
    <source>
        <dbReference type="ARBA" id="ARBA00007118"/>
    </source>
</evidence>
<dbReference type="Proteomes" id="UP000004416">
    <property type="component" value="Unassembled WGS sequence"/>
</dbReference>
<dbReference type="SUPFAM" id="SSF55469">
    <property type="entry name" value="FMN-dependent nitroreductase-like"/>
    <property type="match status" value="1"/>
</dbReference>
<dbReference type="GO" id="GO:0016491">
    <property type="term" value="F:oxidoreductase activity"/>
    <property type="evidence" value="ECO:0007669"/>
    <property type="project" value="UniProtKB-KW"/>
</dbReference>
<evidence type="ECO:0000259" key="3">
    <source>
        <dbReference type="Pfam" id="PF00881"/>
    </source>
</evidence>
<dbReference type="AlphaFoldDB" id="G9XQP2"/>
<evidence type="ECO:0000256" key="2">
    <source>
        <dbReference type="ARBA" id="ARBA00023002"/>
    </source>
</evidence>
<dbReference type="CDD" id="cd02151">
    <property type="entry name" value="nitroreductase"/>
    <property type="match status" value="1"/>
</dbReference>
<comment type="similarity">
    <text evidence="1">Belongs to the nitroreductase family.</text>
</comment>
<dbReference type="EMBL" id="AFZX01000086">
    <property type="protein sequence ID" value="EHL06202.1"/>
    <property type="molecule type" value="Genomic_DNA"/>
</dbReference>
<sequence>MITMDMKELLQKRRSIRKYADTPIEKEKVAQLIRAALLSPTSRNTRAWEFILVEDREVLARLSLAKVGAQPLKGAALGIVVCADPQKSDVWVEDTSIATIILQLQAQDLGLGSCWIQIRERNYQDGTPAGGYVKKLLNIPEHLQVESIVALGYPAETRQEPAEDELLREKIHWHTYKG</sequence>
<dbReference type="PATRIC" id="fig|537010.4.peg.3072"/>
<gene>
    <name evidence="4" type="ORF">HMPREF0322_03290</name>
</gene>
<dbReference type="InterPro" id="IPR029479">
    <property type="entry name" value="Nitroreductase"/>
</dbReference>
<feature type="domain" description="Nitroreductase" evidence="3">
    <location>
        <begin position="11"/>
        <end position="82"/>
    </location>
</feature>
<protein>
    <submittedName>
        <fullName evidence="4">Nitroreductase family protein</fullName>
    </submittedName>
</protein>
<dbReference type="PANTHER" id="PTHR43673">
    <property type="entry name" value="NAD(P)H NITROREDUCTASE YDGI-RELATED"/>
    <property type="match status" value="1"/>
</dbReference>
<dbReference type="PANTHER" id="PTHR43673:SF10">
    <property type="entry name" value="NADH DEHYDROGENASE_NAD(P)H NITROREDUCTASE XCC3605-RELATED"/>
    <property type="match status" value="1"/>
</dbReference>
<proteinExistence type="inferred from homology"/>
<dbReference type="Gene3D" id="3.40.109.10">
    <property type="entry name" value="NADH Oxidase"/>
    <property type="match status" value="1"/>
</dbReference>
<accession>G9XQP2</accession>
<dbReference type="HOGENOM" id="CLU_070764_7_3_9"/>
<comment type="caution">
    <text evidence="4">The sequence shown here is derived from an EMBL/GenBank/DDBJ whole genome shotgun (WGS) entry which is preliminary data.</text>
</comment>
<organism evidence="4 5">
    <name type="scientific">Desulfitobacterium hafniense DP7</name>
    <dbReference type="NCBI Taxonomy" id="537010"/>
    <lineage>
        <taxon>Bacteria</taxon>
        <taxon>Bacillati</taxon>
        <taxon>Bacillota</taxon>
        <taxon>Clostridia</taxon>
        <taxon>Eubacteriales</taxon>
        <taxon>Desulfitobacteriaceae</taxon>
        <taxon>Desulfitobacterium</taxon>
    </lineage>
</organism>
<keyword evidence="2" id="KW-0560">Oxidoreductase</keyword>
<reference evidence="4 5" key="1">
    <citation type="submission" date="2011-08" db="EMBL/GenBank/DDBJ databases">
        <authorList>
            <person name="Weinstock G."/>
            <person name="Sodergren E."/>
            <person name="Clifton S."/>
            <person name="Fulton L."/>
            <person name="Fulton B."/>
            <person name="Courtney L."/>
            <person name="Fronick C."/>
            <person name="Harrison M."/>
            <person name="Strong C."/>
            <person name="Farmer C."/>
            <person name="Delahaunty K."/>
            <person name="Markovic C."/>
            <person name="Hall O."/>
            <person name="Minx P."/>
            <person name="Tomlinson C."/>
            <person name="Mitreva M."/>
            <person name="Hou S."/>
            <person name="Chen J."/>
            <person name="Wollam A."/>
            <person name="Pepin K.H."/>
            <person name="Johnson M."/>
            <person name="Bhonagiri V."/>
            <person name="Zhang X."/>
            <person name="Suruliraj S."/>
            <person name="Warren W."/>
            <person name="Chinwalla A."/>
            <person name="Mardis E.R."/>
            <person name="Wilson R.K."/>
        </authorList>
    </citation>
    <scope>NUCLEOTIDE SEQUENCE [LARGE SCALE GENOMIC DNA]</scope>
    <source>
        <strain evidence="4 5">DP7</strain>
    </source>
</reference>